<keyword evidence="3" id="KW-0560">Oxidoreductase</keyword>
<keyword evidence="2" id="KW-0479">Metal-binding</keyword>
<proteinExistence type="predicted"/>
<dbReference type="InterPro" id="IPR012748">
    <property type="entry name" value="Rieske-like_NirD"/>
</dbReference>
<dbReference type="EMBL" id="BAAAMK010000002">
    <property type="protein sequence ID" value="GAA1950421.1"/>
    <property type="molecule type" value="Genomic_DNA"/>
</dbReference>
<dbReference type="PANTHER" id="PTHR40562">
    <property type="match status" value="1"/>
</dbReference>
<dbReference type="RefSeq" id="WP_157413621.1">
    <property type="nucleotide sequence ID" value="NZ_BAAAMK010000002.1"/>
</dbReference>
<accession>A0ABP5BQI0</accession>
<reference evidence="9" key="1">
    <citation type="journal article" date="2019" name="Int. J. Syst. Evol. Microbiol.">
        <title>The Global Catalogue of Microorganisms (GCM) 10K type strain sequencing project: providing services to taxonomists for standard genome sequencing and annotation.</title>
        <authorList>
            <consortium name="The Broad Institute Genomics Platform"/>
            <consortium name="The Broad Institute Genome Sequencing Center for Infectious Disease"/>
            <person name="Wu L."/>
            <person name="Ma J."/>
        </authorList>
    </citation>
    <scope>NUCLEOTIDE SEQUENCE [LARGE SCALE GENOMIC DNA]</scope>
    <source>
        <strain evidence="9">JCM 13584</strain>
    </source>
</reference>
<dbReference type="SUPFAM" id="SSF50022">
    <property type="entry name" value="ISP domain"/>
    <property type="match status" value="1"/>
</dbReference>
<evidence type="ECO:0000256" key="1">
    <source>
        <dbReference type="ARBA" id="ARBA00022714"/>
    </source>
</evidence>
<organism evidence="8 9">
    <name type="scientific">Agromyces allii</name>
    <dbReference type="NCBI Taxonomy" id="393607"/>
    <lineage>
        <taxon>Bacteria</taxon>
        <taxon>Bacillati</taxon>
        <taxon>Actinomycetota</taxon>
        <taxon>Actinomycetes</taxon>
        <taxon>Micrococcales</taxon>
        <taxon>Microbacteriaceae</taxon>
        <taxon>Agromyces</taxon>
    </lineage>
</organism>
<gene>
    <name evidence="8" type="ORF">GCM10009717_15720</name>
</gene>
<dbReference type="Pfam" id="PF13806">
    <property type="entry name" value="Rieske_2"/>
    <property type="match status" value="1"/>
</dbReference>
<evidence type="ECO:0000256" key="5">
    <source>
        <dbReference type="ARBA" id="ARBA00023014"/>
    </source>
</evidence>
<dbReference type="PROSITE" id="PS51300">
    <property type="entry name" value="NIRD"/>
    <property type="match status" value="1"/>
</dbReference>
<feature type="domain" description="Rieske" evidence="7">
    <location>
        <begin position="30"/>
        <end position="131"/>
    </location>
</feature>
<dbReference type="InterPro" id="IPR017941">
    <property type="entry name" value="Rieske_2Fe-2S"/>
</dbReference>
<dbReference type="InterPro" id="IPR017881">
    <property type="entry name" value="NirD"/>
</dbReference>
<comment type="caution">
    <text evidence="8">The sequence shown here is derived from an EMBL/GenBank/DDBJ whole genome shotgun (WGS) entry which is preliminary data.</text>
</comment>
<evidence type="ECO:0000259" key="7">
    <source>
        <dbReference type="PROSITE" id="PS51296"/>
    </source>
</evidence>
<dbReference type="Gene3D" id="2.102.10.10">
    <property type="entry name" value="Rieske [2Fe-2S] iron-sulphur domain"/>
    <property type="match status" value="1"/>
</dbReference>
<keyword evidence="6" id="KW-0534">Nitrate assimilation</keyword>
<keyword evidence="4" id="KW-0408">Iron</keyword>
<evidence type="ECO:0000256" key="4">
    <source>
        <dbReference type="ARBA" id="ARBA00023004"/>
    </source>
</evidence>
<keyword evidence="9" id="KW-1185">Reference proteome</keyword>
<evidence type="ECO:0000313" key="9">
    <source>
        <dbReference type="Proteomes" id="UP001499954"/>
    </source>
</evidence>
<dbReference type="Proteomes" id="UP001499954">
    <property type="component" value="Unassembled WGS sequence"/>
</dbReference>
<evidence type="ECO:0000256" key="3">
    <source>
        <dbReference type="ARBA" id="ARBA00023002"/>
    </source>
</evidence>
<keyword evidence="5" id="KW-0411">Iron-sulfur</keyword>
<evidence type="ECO:0000256" key="6">
    <source>
        <dbReference type="ARBA" id="ARBA00023063"/>
    </source>
</evidence>
<sequence length="136" mass="14334">MTITIEPTTVGAGTEASAVEGTAGEGGTTWVRVCEIRELEPGWGEVALLGTDQVALVRLGGEEVYAVDHLDPHTGAPVMARGITGSRGDRLTIASPLHKEVYDLVTGECFTNEELALRTFASRVVDGVVEVEVRAA</sequence>
<dbReference type="CDD" id="cd03529">
    <property type="entry name" value="Rieske_NirD"/>
    <property type="match status" value="1"/>
</dbReference>
<name>A0ABP5BQI0_9MICO</name>
<dbReference type="InterPro" id="IPR036922">
    <property type="entry name" value="Rieske_2Fe-2S_sf"/>
</dbReference>
<dbReference type="NCBIfam" id="TIGR02378">
    <property type="entry name" value="nirD_assim_sml"/>
    <property type="match status" value="1"/>
</dbReference>
<dbReference type="PROSITE" id="PS51296">
    <property type="entry name" value="RIESKE"/>
    <property type="match status" value="1"/>
</dbReference>
<keyword evidence="1" id="KW-0001">2Fe-2S</keyword>
<evidence type="ECO:0000313" key="8">
    <source>
        <dbReference type="EMBL" id="GAA1950421.1"/>
    </source>
</evidence>
<dbReference type="PANTHER" id="PTHR40562:SF1">
    <property type="entry name" value="NITRITE REDUCTASE (NADH) SMALL SUBUNIT"/>
    <property type="match status" value="1"/>
</dbReference>
<evidence type="ECO:0000256" key="2">
    <source>
        <dbReference type="ARBA" id="ARBA00022723"/>
    </source>
</evidence>
<protein>
    <recommendedName>
        <fullName evidence="7">Rieske domain-containing protein</fullName>
    </recommendedName>
</protein>